<dbReference type="Gene3D" id="3.40.50.880">
    <property type="match status" value="1"/>
</dbReference>
<dbReference type="Pfam" id="PF03575">
    <property type="entry name" value="Peptidase_S51"/>
    <property type="match status" value="1"/>
</dbReference>
<keyword evidence="3" id="KW-0378">Hydrolase</keyword>
<dbReference type="EMBL" id="AGUD01000197">
    <property type="protein sequence ID" value="EHN10892.1"/>
    <property type="molecule type" value="Genomic_DNA"/>
</dbReference>
<evidence type="ECO:0000256" key="1">
    <source>
        <dbReference type="ARBA" id="ARBA00006534"/>
    </source>
</evidence>
<proteinExistence type="inferred from homology"/>
<dbReference type="AlphaFoldDB" id="H0E5Z8"/>
<dbReference type="CDD" id="cd03146">
    <property type="entry name" value="GAT1_Peptidase_E"/>
    <property type="match status" value="1"/>
</dbReference>
<name>H0E5Z8_9ACTN</name>
<evidence type="ECO:0008006" key="8">
    <source>
        <dbReference type="Google" id="ProtNLM"/>
    </source>
</evidence>
<evidence type="ECO:0000313" key="6">
    <source>
        <dbReference type="EMBL" id="EHN10892.1"/>
    </source>
</evidence>
<dbReference type="PANTHER" id="PTHR20842">
    <property type="entry name" value="PROTEASE S51 ALPHA-ASPARTYL DIPEPTIDASE"/>
    <property type="match status" value="1"/>
</dbReference>
<evidence type="ECO:0000256" key="4">
    <source>
        <dbReference type="ARBA" id="ARBA00022825"/>
    </source>
</evidence>
<accession>H0E5Z8</accession>
<evidence type="ECO:0000256" key="2">
    <source>
        <dbReference type="ARBA" id="ARBA00022670"/>
    </source>
</evidence>
<dbReference type="RefSeq" id="WP_007574944.1">
    <property type="nucleotide sequence ID" value="NZ_AGUD01000197.1"/>
</dbReference>
<feature type="region of interest" description="Disordered" evidence="5">
    <location>
        <begin position="261"/>
        <end position="289"/>
    </location>
</feature>
<comment type="similarity">
    <text evidence="1">Belongs to the peptidase S51 family.</text>
</comment>
<comment type="caution">
    <text evidence="6">The sequence shown here is derived from an EMBL/GenBank/DDBJ whole genome shotgun (WGS) entry which is preliminary data.</text>
</comment>
<dbReference type="SUPFAM" id="SSF52317">
    <property type="entry name" value="Class I glutamine amidotransferase-like"/>
    <property type="match status" value="1"/>
</dbReference>
<evidence type="ECO:0000256" key="5">
    <source>
        <dbReference type="SAM" id="MobiDB-lite"/>
    </source>
</evidence>
<protein>
    <recommendedName>
        <fullName evidence="8">Peptidase E</fullName>
    </recommendedName>
</protein>
<dbReference type="GO" id="GO:0008236">
    <property type="term" value="F:serine-type peptidase activity"/>
    <property type="evidence" value="ECO:0007669"/>
    <property type="project" value="UniProtKB-KW"/>
</dbReference>
<dbReference type="InterPro" id="IPR029062">
    <property type="entry name" value="Class_I_gatase-like"/>
</dbReference>
<gene>
    <name evidence="6" type="ORF">PAI11_22480</name>
</gene>
<keyword evidence="7" id="KW-1185">Reference proteome</keyword>
<sequence>MTDRPPRIVALGGGGFSMEPKNPLMDDFVLELSGAERPRICFLPTASGDADHYVVRFYRRFGAGRSEPSHVSLFRRDRSAGAVEGDIESHLLSQDVIYVGGGSLLSLLGTWRAHGLDRTLRRAWEKGVVLCGLSAGSLCWFSDAVTAFHGPSERVKALGLLPYSNCVHYDGEPERRGAYRSMVGAGLPAGYGVEDCAALSFRGTTLEEVVTSKPEATAYEVRIGAHGQVHEKRLPARFLGARESAAGPSGRQPLVVAAGDGVAEEGEDPSSAAVGGAPPTGAGAGGGLRPVVETAVAA</sequence>
<dbReference type="PANTHER" id="PTHR20842:SF0">
    <property type="entry name" value="ALPHA-ASPARTYL DIPEPTIDASE"/>
    <property type="match status" value="1"/>
</dbReference>
<evidence type="ECO:0000313" key="7">
    <source>
        <dbReference type="Proteomes" id="UP000005143"/>
    </source>
</evidence>
<dbReference type="OrthoDB" id="9778515at2"/>
<organism evidence="6 7">
    <name type="scientific">Patulibacter medicamentivorans</name>
    <dbReference type="NCBI Taxonomy" id="1097667"/>
    <lineage>
        <taxon>Bacteria</taxon>
        <taxon>Bacillati</taxon>
        <taxon>Actinomycetota</taxon>
        <taxon>Thermoleophilia</taxon>
        <taxon>Solirubrobacterales</taxon>
        <taxon>Patulibacteraceae</taxon>
        <taxon>Patulibacter</taxon>
    </lineage>
</organism>
<dbReference type="Proteomes" id="UP000005143">
    <property type="component" value="Unassembled WGS sequence"/>
</dbReference>
<evidence type="ECO:0000256" key="3">
    <source>
        <dbReference type="ARBA" id="ARBA00022801"/>
    </source>
</evidence>
<dbReference type="InterPro" id="IPR005320">
    <property type="entry name" value="Peptidase_S51"/>
</dbReference>
<reference evidence="6 7" key="1">
    <citation type="journal article" date="2013" name="Biodegradation">
        <title>Quantitative proteomic analysis of ibuprofen-degrading Patulibacter sp. strain I11.</title>
        <authorList>
            <person name="Almeida B."/>
            <person name="Kjeldal H."/>
            <person name="Lolas I."/>
            <person name="Knudsen A.D."/>
            <person name="Carvalho G."/>
            <person name="Nielsen K.L."/>
            <person name="Barreto Crespo M.T."/>
            <person name="Stensballe A."/>
            <person name="Nielsen J.L."/>
        </authorList>
    </citation>
    <scope>NUCLEOTIDE SEQUENCE [LARGE SCALE GENOMIC DNA]</scope>
    <source>
        <strain evidence="6 7">I11</strain>
    </source>
</reference>
<keyword evidence="2" id="KW-0645">Protease</keyword>
<dbReference type="GO" id="GO:0006508">
    <property type="term" value="P:proteolysis"/>
    <property type="evidence" value="ECO:0007669"/>
    <property type="project" value="UniProtKB-KW"/>
</dbReference>
<feature type="compositionally biased region" description="Low complexity" evidence="5">
    <location>
        <begin position="272"/>
        <end position="281"/>
    </location>
</feature>
<keyword evidence="4" id="KW-0720">Serine protease</keyword>